<keyword evidence="10" id="KW-1185">Reference proteome</keyword>
<evidence type="ECO:0000256" key="4">
    <source>
        <dbReference type="ARBA" id="ARBA00022692"/>
    </source>
</evidence>
<evidence type="ECO:0000256" key="6">
    <source>
        <dbReference type="ARBA" id="ARBA00023136"/>
    </source>
</evidence>
<evidence type="ECO:0000256" key="5">
    <source>
        <dbReference type="ARBA" id="ARBA00022989"/>
    </source>
</evidence>
<comment type="similarity">
    <text evidence="7">Belongs to the glycosyltransferase 87 family.</text>
</comment>
<feature type="transmembrane region" description="Helical" evidence="8">
    <location>
        <begin position="134"/>
        <end position="156"/>
    </location>
</feature>
<gene>
    <name evidence="9" type="ORF">FHE74_07435</name>
</gene>
<dbReference type="InterPro" id="IPR018584">
    <property type="entry name" value="GT87"/>
</dbReference>
<feature type="transmembrane region" description="Helical" evidence="8">
    <location>
        <begin position="310"/>
        <end position="333"/>
    </location>
</feature>
<dbReference type="RefSeq" id="WP_139465872.1">
    <property type="nucleotide sequence ID" value="NZ_VDHJ01000009.1"/>
</dbReference>
<feature type="transmembrane region" description="Helical" evidence="8">
    <location>
        <begin position="404"/>
        <end position="425"/>
    </location>
</feature>
<dbReference type="AlphaFoldDB" id="A0A5C4U368"/>
<dbReference type="GO" id="GO:0005886">
    <property type="term" value="C:plasma membrane"/>
    <property type="evidence" value="ECO:0007669"/>
    <property type="project" value="UniProtKB-SubCell"/>
</dbReference>
<keyword evidence="2" id="KW-1003">Cell membrane</keyword>
<comment type="caution">
    <text evidence="9">The sequence shown here is derived from an EMBL/GenBank/DDBJ whole genome shotgun (WGS) entry which is preliminary data.</text>
</comment>
<feature type="transmembrane region" description="Helical" evidence="8">
    <location>
        <begin position="345"/>
        <end position="375"/>
    </location>
</feature>
<keyword evidence="4 8" id="KW-0812">Transmembrane</keyword>
<reference evidence="9 10" key="1">
    <citation type="submission" date="2019-06" db="EMBL/GenBank/DDBJ databases">
        <authorList>
            <person name="Li J."/>
        </authorList>
    </citation>
    <scope>NUCLEOTIDE SEQUENCE [LARGE SCALE GENOMIC DNA]</scope>
    <source>
        <strain evidence="9 10">LMG 28165</strain>
    </source>
</reference>
<sequence length="450" mass="48729">METHPRMDSLSRRSPRRRRGTFPGSVIGWEGGVWAVIFGLVTTVLWKDRLFANDWLSLWVAGKMVRGGDTAHLYDSIPENFSAIGGDVWPRYVADILEQEHLVDLTGHPFVHSPLVAYAISPLTTIMSYTTSTLLLTFASAVALVVLIASSYYLWFKRPMPFKYLAPASLVLSVSEPAQFIFIYGQTSLLIYGGALFALAASKRYPVWAGLTLAVVALVKLTPVSLIVLLALFKGRRKAAIVAAVGTVAGVIAAFVLGGPALFAAWVDNLKRISSVGLVNPNNLSFDSIFMADRQTDYLTGVLTIVDPPAIYGIAQFALVAAVALVVVGLAVWRRHGAFELLATGAVVLSSLYSSIVWTHYFVMVVAIIAGIAAMRCHEYLKIGLPVLIAPLYFRPFTGFIDPIQPGVLVGTYVLLAALLVLYALGRYPGREANEHVTDKARAGAYDGAP</sequence>
<keyword evidence="6 8" id="KW-0472">Membrane</keyword>
<evidence type="ECO:0000256" key="2">
    <source>
        <dbReference type="ARBA" id="ARBA00022475"/>
    </source>
</evidence>
<organism evidence="9 10">
    <name type="scientific">Corynebacterium tapiri</name>
    <dbReference type="NCBI Taxonomy" id="1448266"/>
    <lineage>
        <taxon>Bacteria</taxon>
        <taxon>Bacillati</taxon>
        <taxon>Actinomycetota</taxon>
        <taxon>Actinomycetes</taxon>
        <taxon>Mycobacteriales</taxon>
        <taxon>Corynebacteriaceae</taxon>
        <taxon>Corynebacterium</taxon>
    </lineage>
</organism>
<dbReference type="EMBL" id="VDHJ01000009">
    <property type="protein sequence ID" value="TNL96843.1"/>
    <property type="molecule type" value="Genomic_DNA"/>
</dbReference>
<feature type="transmembrane region" description="Helical" evidence="8">
    <location>
        <begin position="177"/>
        <end position="201"/>
    </location>
</feature>
<feature type="transmembrane region" description="Helical" evidence="8">
    <location>
        <begin position="207"/>
        <end position="233"/>
    </location>
</feature>
<dbReference type="OrthoDB" id="4421728at2"/>
<proteinExistence type="inferred from homology"/>
<keyword evidence="3" id="KW-0808">Transferase</keyword>
<dbReference type="Pfam" id="PF09594">
    <property type="entry name" value="GT87"/>
    <property type="match status" value="1"/>
</dbReference>
<protein>
    <submittedName>
        <fullName evidence="9">DUF2029 domain-containing protein</fullName>
    </submittedName>
</protein>
<evidence type="ECO:0000256" key="1">
    <source>
        <dbReference type="ARBA" id="ARBA00004651"/>
    </source>
</evidence>
<feature type="transmembrane region" description="Helical" evidence="8">
    <location>
        <begin position="21"/>
        <end position="46"/>
    </location>
</feature>
<name>A0A5C4U368_9CORY</name>
<evidence type="ECO:0000256" key="7">
    <source>
        <dbReference type="ARBA" id="ARBA00024033"/>
    </source>
</evidence>
<keyword evidence="5 8" id="KW-1133">Transmembrane helix</keyword>
<evidence type="ECO:0000256" key="3">
    <source>
        <dbReference type="ARBA" id="ARBA00022679"/>
    </source>
</evidence>
<comment type="subcellular location">
    <subcellularLocation>
        <location evidence="1">Cell membrane</location>
        <topology evidence="1">Multi-pass membrane protein</topology>
    </subcellularLocation>
</comment>
<evidence type="ECO:0000256" key="8">
    <source>
        <dbReference type="SAM" id="Phobius"/>
    </source>
</evidence>
<evidence type="ECO:0000313" key="9">
    <source>
        <dbReference type="EMBL" id="TNL96843.1"/>
    </source>
</evidence>
<evidence type="ECO:0000313" key="10">
    <source>
        <dbReference type="Proteomes" id="UP000312032"/>
    </source>
</evidence>
<dbReference type="GO" id="GO:0016758">
    <property type="term" value="F:hexosyltransferase activity"/>
    <property type="evidence" value="ECO:0007669"/>
    <property type="project" value="InterPro"/>
</dbReference>
<accession>A0A5C4U368</accession>
<feature type="transmembrane region" description="Helical" evidence="8">
    <location>
        <begin position="240"/>
        <end position="267"/>
    </location>
</feature>
<dbReference type="Proteomes" id="UP000312032">
    <property type="component" value="Unassembled WGS sequence"/>
</dbReference>